<dbReference type="OrthoDB" id="4483486at2"/>
<protein>
    <submittedName>
        <fullName evidence="1">SRPBCC family protein</fullName>
    </submittedName>
</protein>
<dbReference type="EMBL" id="QUAC01000233">
    <property type="protein sequence ID" value="REK86945.1"/>
    <property type="molecule type" value="Genomic_DNA"/>
</dbReference>
<dbReference type="RefSeq" id="WP_128510252.1">
    <property type="nucleotide sequence ID" value="NZ_QUAC01000233.1"/>
</dbReference>
<keyword evidence="2" id="KW-1185">Reference proteome</keyword>
<dbReference type="InterPro" id="IPR023393">
    <property type="entry name" value="START-like_dom_sf"/>
</dbReference>
<dbReference type="Pfam" id="PF10604">
    <property type="entry name" value="Polyketide_cyc2"/>
    <property type="match status" value="1"/>
</dbReference>
<dbReference type="CDD" id="cd07812">
    <property type="entry name" value="SRPBCC"/>
    <property type="match status" value="1"/>
</dbReference>
<evidence type="ECO:0000313" key="2">
    <source>
        <dbReference type="Proteomes" id="UP000262477"/>
    </source>
</evidence>
<name>A0A371PWV8_STRIH</name>
<dbReference type="Gene3D" id="3.30.530.20">
    <property type="match status" value="1"/>
</dbReference>
<dbReference type="InterPro" id="IPR019587">
    <property type="entry name" value="Polyketide_cyclase/dehydratase"/>
</dbReference>
<reference evidence="1 2" key="1">
    <citation type="submission" date="2018-08" db="EMBL/GenBank/DDBJ databases">
        <title>Streptomyces NEAU-D10 sp. nov., a novel Actinomycete isolated from soil.</title>
        <authorList>
            <person name="Jin L."/>
        </authorList>
    </citation>
    <scope>NUCLEOTIDE SEQUENCE [LARGE SCALE GENOMIC DNA]</scope>
    <source>
        <strain evidence="1 2">NEAU-D10</strain>
    </source>
</reference>
<dbReference type="Proteomes" id="UP000262477">
    <property type="component" value="Unassembled WGS sequence"/>
</dbReference>
<organism evidence="1 2">
    <name type="scientific">Streptomyces inhibens</name>
    <dbReference type="NCBI Taxonomy" id="2293571"/>
    <lineage>
        <taxon>Bacteria</taxon>
        <taxon>Bacillati</taxon>
        <taxon>Actinomycetota</taxon>
        <taxon>Actinomycetes</taxon>
        <taxon>Kitasatosporales</taxon>
        <taxon>Streptomycetaceae</taxon>
        <taxon>Streptomyces</taxon>
    </lineage>
</organism>
<comment type="caution">
    <text evidence="1">The sequence shown here is derived from an EMBL/GenBank/DDBJ whole genome shotgun (WGS) entry which is preliminary data.</text>
</comment>
<accession>A0A371PWV8</accession>
<dbReference type="AlphaFoldDB" id="A0A371PWV8"/>
<evidence type="ECO:0000313" key="1">
    <source>
        <dbReference type="EMBL" id="REK86945.1"/>
    </source>
</evidence>
<sequence length="151" mass="16805">MAVRHRLIRSAPEAVWSFLCDGERYGAWVVGTSESHEQEGNWPQVGSAIEYTVRVGPWTLKNQTTVRRHEPPKHLEMEVDSGVLGTVRISLELRPWGDDTLVILDEHPLRGLGGALHNVVLDVLIQVRHRTMLARLAQAVEERSGSASVAS</sequence>
<dbReference type="SUPFAM" id="SSF55961">
    <property type="entry name" value="Bet v1-like"/>
    <property type="match status" value="1"/>
</dbReference>
<proteinExistence type="predicted"/>
<gene>
    <name evidence="1" type="ORF">DY245_29535</name>
</gene>